<evidence type="ECO:0000313" key="3">
    <source>
        <dbReference type="EMBL" id="GFY81556.1"/>
    </source>
</evidence>
<dbReference type="Pfam" id="PF03732">
    <property type="entry name" value="Retrotrans_gag"/>
    <property type="match status" value="1"/>
</dbReference>
<reference evidence="3 4" key="1">
    <citation type="submission" date="2019-07" db="EMBL/GenBank/DDBJ databases">
        <title>De Novo Assembly of kiwifruit Actinidia rufa.</title>
        <authorList>
            <person name="Sugita-Konishi S."/>
            <person name="Sato K."/>
            <person name="Mori E."/>
            <person name="Abe Y."/>
            <person name="Kisaki G."/>
            <person name="Hamano K."/>
            <person name="Suezawa K."/>
            <person name="Otani M."/>
            <person name="Fukuda T."/>
            <person name="Manabe T."/>
            <person name="Gomi K."/>
            <person name="Tabuchi M."/>
            <person name="Akimitsu K."/>
            <person name="Kataoka I."/>
        </authorList>
    </citation>
    <scope>NUCLEOTIDE SEQUENCE [LARGE SCALE GENOMIC DNA]</scope>
    <source>
        <strain evidence="4">cv. Fuchu</strain>
    </source>
</reference>
<dbReference type="Gene3D" id="3.40.50.300">
    <property type="entry name" value="P-loop containing nucleotide triphosphate hydrolases"/>
    <property type="match status" value="1"/>
</dbReference>
<evidence type="ECO:0000259" key="2">
    <source>
        <dbReference type="Pfam" id="PF03732"/>
    </source>
</evidence>
<accession>A0A7J0E5W5</accession>
<dbReference type="PANTHER" id="PTHR33223:SF10">
    <property type="entry name" value="AMINOTRANSFERASE-LIKE PLANT MOBILE DOMAIN-CONTAINING PROTEIN"/>
    <property type="match status" value="1"/>
</dbReference>
<name>A0A7J0E5W5_9ERIC</name>
<feature type="region of interest" description="Disordered" evidence="1">
    <location>
        <begin position="138"/>
        <end position="162"/>
    </location>
</feature>
<comment type="caution">
    <text evidence="3">The sequence shown here is derived from an EMBL/GenBank/DDBJ whole genome shotgun (WGS) entry which is preliminary data.</text>
</comment>
<evidence type="ECO:0000313" key="4">
    <source>
        <dbReference type="Proteomes" id="UP000585474"/>
    </source>
</evidence>
<organism evidence="3 4">
    <name type="scientific">Actinidia rufa</name>
    <dbReference type="NCBI Taxonomy" id="165716"/>
    <lineage>
        <taxon>Eukaryota</taxon>
        <taxon>Viridiplantae</taxon>
        <taxon>Streptophyta</taxon>
        <taxon>Embryophyta</taxon>
        <taxon>Tracheophyta</taxon>
        <taxon>Spermatophyta</taxon>
        <taxon>Magnoliopsida</taxon>
        <taxon>eudicotyledons</taxon>
        <taxon>Gunneridae</taxon>
        <taxon>Pentapetalae</taxon>
        <taxon>asterids</taxon>
        <taxon>Ericales</taxon>
        <taxon>Actinidiaceae</taxon>
        <taxon>Actinidia</taxon>
    </lineage>
</organism>
<evidence type="ECO:0000256" key="1">
    <source>
        <dbReference type="SAM" id="MobiDB-lite"/>
    </source>
</evidence>
<gene>
    <name evidence="3" type="ORF">Acr_01g0013650</name>
</gene>
<dbReference type="Proteomes" id="UP000585474">
    <property type="component" value="Unassembled WGS sequence"/>
</dbReference>
<dbReference type="AlphaFoldDB" id="A0A7J0E5W5"/>
<feature type="domain" description="Retrotransposon gag" evidence="2">
    <location>
        <begin position="3"/>
        <end position="95"/>
    </location>
</feature>
<keyword evidence="4" id="KW-1185">Reference proteome</keyword>
<dbReference type="PANTHER" id="PTHR33223">
    <property type="entry name" value="CCHC-TYPE DOMAIN-CONTAINING PROTEIN"/>
    <property type="match status" value="1"/>
</dbReference>
<dbReference type="OrthoDB" id="1737504at2759"/>
<proteinExistence type="predicted"/>
<dbReference type="EMBL" id="BJWL01000001">
    <property type="protein sequence ID" value="GFY81556.1"/>
    <property type="molecule type" value="Genomic_DNA"/>
</dbReference>
<sequence>MCKVFSATLKRPTRSWFKKLSSRTIDLFADLGMHFVTNFISHRVTQKNVSHLFTIHQRDRESLKDYFKRFNQAVLKVEDPSDKVVIMTMMEGLRPGPLFHFLSKSVPETLSILQSKIDKYIVADELVEAKQGVDLDLPKPLHMEDLDSKDVQPHPEKGTEANGKAEEEVYNFSTLMSKALQPITFTNEDLKGLHLSHDDTNGRLGGSSREMRDSPSSPLTRVASPAGFSLALSLSLDIIFLKSRGETSKEGLRAKDVLDLVELSSL</sequence>
<protein>
    <recommendedName>
        <fullName evidence="2">Retrotransposon gag domain-containing protein</fullName>
    </recommendedName>
</protein>
<dbReference type="InterPro" id="IPR027417">
    <property type="entry name" value="P-loop_NTPase"/>
</dbReference>
<feature type="region of interest" description="Disordered" evidence="1">
    <location>
        <begin position="194"/>
        <end position="220"/>
    </location>
</feature>
<dbReference type="InterPro" id="IPR005162">
    <property type="entry name" value="Retrotrans_gag_dom"/>
</dbReference>